<evidence type="ECO:0000313" key="2">
    <source>
        <dbReference type="Proteomes" id="UP001303473"/>
    </source>
</evidence>
<accession>A0AAN6MZ67</accession>
<sequence length="126" mass="13953">MALAAPTPAPKVCLRGWPKYVAIKKIYVTSSRKFAQAKRVVWLSPAEEAIPAENRATETANPSNPMAAKPRWCCWSSRPGKKASAKKIYVTSSTTRILNELELLHDLRVRVSALSWPSFTTGQLVT</sequence>
<name>A0AAN6MZ67_9PEZI</name>
<gene>
    <name evidence="1" type="ORF">QBC46DRAFT_412660</name>
</gene>
<organism evidence="1 2">
    <name type="scientific">Diplogelasinospora grovesii</name>
    <dbReference type="NCBI Taxonomy" id="303347"/>
    <lineage>
        <taxon>Eukaryota</taxon>
        <taxon>Fungi</taxon>
        <taxon>Dikarya</taxon>
        <taxon>Ascomycota</taxon>
        <taxon>Pezizomycotina</taxon>
        <taxon>Sordariomycetes</taxon>
        <taxon>Sordariomycetidae</taxon>
        <taxon>Sordariales</taxon>
        <taxon>Diplogelasinosporaceae</taxon>
        <taxon>Diplogelasinospora</taxon>
    </lineage>
</organism>
<reference evidence="2" key="1">
    <citation type="journal article" date="2023" name="Mol. Phylogenet. Evol.">
        <title>Genome-scale phylogeny and comparative genomics of the fungal order Sordariales.</title>
        <authorList>
            <person name="Hensen N."/>
            <person name="Bonometti L."/>
            <person name="Westerberg I."/>
            <person name="Brannstrom I.O."/>
            <person name="Guillou S."/>
            <person name="Cros-Aarteil S."/>
            <person name="Calhoun S."/>
            <person name="Haridas S."/>
            <person name="Kuo A."/>
            <person name="Mondo S."/>
            <person name="Pangilinan J."/>
            <person name="Riley R."/>
            <person name="LaButti K."/>
            <person name="Andreopoulos B."/>
            <person name="Lipzen A."/>
            <person name="Chen C."/>
            <person name="Yan M."/>
            <person name="Daum C."/>
            <person name="Ng V."/>
            <person name="Clum A."/>
            <person name="Steindorff A."/>
            <person name="Ohm R.A."/>
            <person name="Martin F."/>
            <person name="Silar P."/>
            <person name="Natvig D.O."/>
            <person name="Lalanne C."/>
            <person name="Gautier V."/>
            <person name="Ament-Velasquez S.L."/>
            <person name="Kruys A."/>
            <person name="Hutchinson M.I."/>
            <person name="Powell A.J."/>
            <person name="Barry K."/>
            <person name="Miller A.N."/>
            <person name="Grigoriev I.V."/>
            <person name="Debuchy R."/>
            <person name="Gladieux P."/>
            <person name="Hiltunen Thoren M."/>
            <person name="Johannesson H."/>
        </authorList>
    </citation>
    <scope>NUCLEOTIDE SEQUENCE [LARGE SCALE GENOMIC DNA]</scope>
    <source>
        <strain evidence="2">CBS 340.73</strain>
    </source>
</reference>
<evidence type="ECO:0000313" key="1">
    <source>
        <dbReference type="EMBL" id="KAK3935835.1"/>
    </source>
</evidence>
<comment type="caution">
    <text evidence="1">The sequence shown here is derived from an EMBL/GenBank/DDBJ whole genome shotgun (WGS) entry which is preliminary data.</text>
</comment>
<protein>
    <submittedName>
        <fullName evidence="1">Uncharacterized protein</fullName>
    </submittedName>
</protein>
<dbReference type="Proteomes" id="UP001303473">
    <property type="component" value="Unassembled WGS sequence"/>
</dbReference>
<proteinExistence type="predicted"/>
<keyword evidence="2" id="KW-1185">Reference proteome</keyword>
<dbReference type="EMBL" id="MU853905">
    <property type="protein sequence ID" value="KAK3935835.1"/>
    <property type="molecule type" value="Genomic_DNA"/>
</dbReference>
<dbReference type="AlphaFoldDB" id="A0AAN6MZ67"/>